<dbReference type="GeneID" id="64602804"/>
<keyword evidence="7" id="KW-0539">Nucleus</keyword>
<dbReference type="GO" id="GO:0046872">
    <property type="term" value="F:metal ion binding"/>
    <property type="evidence" value="ECO:0007669"/>
    <property type="project" value="UniProtKB-KW"/>
</dbReference>
<evidence type="ECO:0000259" key="11">
    <source>
        <dbReference type="Pfam" id="PF01612"/>
    </source>
</evidence>
<evidence type="ECO:0000256" key="6">
    <source>
        <dbReference type="ARBA" id="ARBA00022842"/>
    </source>
</evidence>
<protein>
    <recommendedName>
        <fullName evidence="8">3'-5' exonuclease</fullName>
    </recommendedName>
    <alternativeName>
        <fullName evidence="9">Werner Syndrome-like exonuclease</fullName>
    </alternativeName>
</protein>
<evidence type="ECO:0000256" key="8">
    <source>
        <dbReference type="ARBA" id="ARBA00040531"/>
    </source>
</evidence>
<keyword evidence="6" id="KW-0460">Magnesium</keyword>
<comment type="subcellular location">
    <subcellularLocation>
        <location evidence="1">Nucleus</location>
    </subcellularLocation>
</comment>
<feature type="domain" description="3'-5' exonuclease" evidence="11">
    <location>
        <begin position="596"/>
        <end position="759"/>
    </location>
</feature>
<keyword evidence="5" id="KW-0269">Exonuclease</keyword>
<dbReference type="InterPro" id="IPR017956">
    <property type="entry name" value="AT_hook_DNA-bd_motif"/>
</dbReference>
<dbReference type="EMBL" id="JABBWE010000091">
    <property type="protein sequence ID" value="KAG1786521.1"/>
    <property type="molecule type" value="Genomic_DNA"/>
</dbReference>
<feature type="region of interest" description="Disordered" evidence="10">
    <location>
        <begin position="1"/>
        <end position="109"/>
    </location>
</feature>
<dbReference type="GO" id="GO:0006139">
    <property type="term" value="P:nucleobase-containing compound metabolic process"/>
    <property type="evidence" value="ECO:0007669"/>
    <property type="project" value="InterPro"/>
</dbReference>
<evidence type="ECO:0000256" key="9">
    <source>
        <dbReference type="ARBA" id="ARBA00042761"/>
    </source>
</evidence>
<name>A0A9P7ACG8_9AGAM</name>
<dbReference type="InterPro" id="IPR012337">
    <property type="entry name" value="RNaseH-like_sf"/>
</dbReference>
<dbReference type="Pfam" id="PF01612">
    <property type="entry name" value="DNA_pol_A_exo1"/>
    <property type="match status" value="1"/>
</dbReference>
<feature type="region of interest" description="Disordered" evidence="10">
    <location>
        <begin position="212"/>
        <end position="233"/>
    </location>
</feature>
<dbReference type="OrthoDB" id="1920326at2759"/>
<feature type="region of interest" description="Disordered" evidence="10">
    <location>
        <begin position="846"/>
        <end position="875"/>
    </location>
</feature>
<evidence type="ECO:0000256" key="3">
    <source>
        <dbReference type="ARBA" id="ARBA00022723"/>
    </source>
</evidence>
<comment type="caution">
    <text evidence="12">The sequence shown here is derived from an EMBL/GenBank/DDBJ whole genome shotgun (WGS) entry which is preliminary data.</text>
</comment>
<feature type="region of interest" description="Disordered" evidence="10">
    <location>
        <begin position="1096"/>
        <end position="1115"/>
    </location>
</feature>
<proteinExistence type="predicted"/>
<evidence type="ECO:0000256" key="10">
    <source>
        <dbReference type="SAM" id="MobiDB-lite"/>
    </source>
</evidence>
<dbReference type="PANTHER" id="PTHR13620:SF109">
    <property type="entry name" value="3'-5' EXONUCLEASE"/>
    <property type="match status" value="1"/>
</dbReference>
<sequence length="1143" mass="126522">MNPNQLLLTEKRKRGRPKGSKNGSNAGTVGRPVGRPRKDGNLRASKPDKPAPSQSTSAEVGGTNCDTGQPLAVELCAHEPSLSTNPTPSGCQSRTDLDQRSGAPTSGNVTVDLLDGESDLEPVQVAPRLSTASVSGDACNLQSSATDNSVHATHCKKSTNDPPKQLDDCNYKDEDDEDNVFFGADVELEYMTDEFAAIGDDDEAVIQDVHIPTPSAPHSPSPEHTSSANGMKTKVPRATMPTWLADEYADACTHLDSEIAKIGRPVCYESGQFTMTAPPLVFSRVVPFEIEPLDFYRPHFFIWLPHLFQHIPCPNCKDMNRRSKRGQPVILCVLGWPQQPRRIVDLEHLVFIIGHRYYCGHEECKKTFQSWSPAILQAIPLPLAALFPFHLTYRCGLTDRLQLHVQYLETVRLRMQASASGLLPPHRPFPRWNDPSGYAGYVPTHRFFRCFYNSLTERHASEMDQHMAMQSAEALSHDHSFKVTGILGKVNGVATFGALHTACNEYGECRKMTLTPTKGHDDCMPALAEIPVTLAKYGHAPVKVLFTDNVCGDKSALEKVFPSLLYDVNPVPSSGLEDLVVPDGWHLRVDAEKELHVAFDLEWPVDREMGIYGRVSLISLAYDKAIYLIPISQYLQDNGFLKLPSSLLVVLRSKRVRKTGVHVKADLTRLYKDCGFADSNEQPFVGALELGSMAKDRNVTDHAHVSLTDLTALVLRRNLPKDMSIRVSTRWDDPVLSPEQEKYAALDVYAASAIFESFLLVVRLMSRNGGLAVAYGHIARHQPRQLNGVNVSKTRVVITVTSVLVPAYLVRAELRPDRQETPISSLAAQSPFPLLCYQRDLRTCPGTSKMKPKNNAAIPASPPYEPHDSPYLPVDEIEEPTSDVSELLSHNGDSGIPEQLASDAEKDLHGLSQIESLAELVSRNVSIENSEVCSWVLGDIWHLMDQFKISIHHGLRRPFSCALRDAIFLPDPEDLAAVEEVLVKKNTCFRQMVLTNSDWVWQRIKRLVPPPEILAPRVAEVLQTYGPLKDAVTGQPLFNDASWEKACLYSDPPGHHFYTLQRTDKLGLNIYWCSRGTNNVKGGIHQNIIRRFGREANLNSPGPLTPTPPEDSGTEVQVPATLTNAPLGASCLTLVNTAHTDFV</sequence>
<reference evidence="12" key="1">
    <citation type="journal article" date="2020" name="New Phytol.">
        <title>Comparative genomics reveals dynamic genome evolution in host specialist ectomycorrhizal fungi.</title>
        <authorList>
            <person name="Lofgren L.A."/>
            <person name="Nguyen N.H."/>
            <person name="Vilgalys R."/>
            <person name="Ruytinx J."/>
            <person name="Liao H.L."/>
            <person name="Branco S."/>
            <person name="Kuo A."/>
            <person name="LaButti K."/>
            <person name="Lipzen A."/>
            <person name="Andreopoulos W."/>
            <person name="Pangilinan J."/>
            <person name="Riley R."/>
            <person name="Hundley H."/>
            <person name="Na H."/>
            <person name="Barry K."/>
            <person name="Grigoriev I.V."/>
            <person name="Stajich J.E."/>
            <person name="Kennedy P.G."/>
        </authorList>
    </citation>
    <scope>NUCLEOTIDE SEQUENCE</scope>
    <source>
        <strain evidence="12">S12</strain>
    </source>
</reference>
<feature type="compositionally biased region" description="Polar residues" evidence="10">
    <location>
        <begin position="221"/>
        <end position="230"/>
    </location>
</feature>
<feature type="compositionally biased region" description="Polar residues" evidence="10">
    <location>
        <begin position="81"/>
        <end position="94"/>
    </location>
</feature>
<evidence type="ECO:0000256" key="4">
    <source>
        <dbReference type="ARBA" id="ARBA00022801"/>
    </source>
</evidence>
<evidence type="ECO:0000256" key="1">
    <source>
        <dbReference type="ARBA" id="ARBA00004123"/>
    </source>
</evidence>
<dbReference type="InterPro" id="IPR051132">
    <property type="entry name" value="3-5_Exonuclease_domain"/>
</dbReference>
<dbReference type="Proteomes" id="UP000719766">
    <property type="component" value="Unassembled WGS sequence"/>
</dbReference>
<feature type="compositionally biased region" description="Basic and acidic residues" evidence="10">
    <location>
        <begin position="36"/>
        <end position="49"/>
    </location>
</feature>
<dbReference type="GO" id="GO:0003677">
    <property type="term" value="F:DNA binding"/>
    <property type="evidence" value="ECO:0007669"/>
    <property type="project" value="InterPro"/>
</dbReference>
<evidence type="ECO:0000256" key="2">
    <source>
        <dbReference type="ARBA" id="ARBA00022722"/>
    </source>
</evidence>
<evidence type="ECO:0000313" key="13">
    <source>
        <dbReference type="Proteomes" id="UP000719766"/>
    </source>
</evidence>
<keyword evidence="4" id="KW-0378">Hydrolase</keyword>
<dbReference type="RefSeq" id="XP_041153956.1">
    <property type="nucleotide sequence ID" value="XM_041309040.1"/>
</dbReference>
<dbReference type="InterPro" id="IPR036397">
    <property type="entry name" value="RNaseH_sf"/>
</dbReference>
<dbReference type="AlphaFoldDB" id="A0A9P7ACG8"/>
<dbReference type="InterPro" id="IPR002562">
    <property type="entry name" value="3'-5'_exonuclease_dom"/>
</dbReference>
<keyword evidence="13" id="KW-1185">Reference proteome</keyword>
<dbReference type="CDD" id="cd06141">
    <property type="entry name" value="WRN_exo"/>
    <property type="match status" value="1"/>
</dbReference>
<dbReference type="SUPFAM" id="SSF53098">
    <property type="entry name" value="Ribonuclease H-like"/>
    <property type="match status" value="1"/>
</dbReference>
<gene>
    <name evidence="12" type="ORF">HD556DRAFT_1506943</name>
</gene>
<dbReference type="GO" id="GO:0008408">
    <property type="term" value="F:3'-5' exonuclease activity"/>
    <property type="evidence" value="ECO:0007669"/>
    <property type="project" value="InterPro"/>
</dbReference>
<evidence type="ECO:0000256" key="5">
    <source>
        <dbReference type="ARBA" id="ARBA00022839"/>
    </source>
</evidence>
<dbReference type="GO" id="GO:0005634">
    <property type="term" value="C:nucleus"/>
    <property type="evidence" value="ECO:0007669"/>
    <property type="project" value="UniProtKB-SubCell"/>
</dbReference>
<evidence type="ECO:0000313" key="12">
    <source>
        <dbReference type="EMBL" id="KAG1786521.1"/>
    </source>
</evidence>
<evidence type="ECO:0000256" key="7">
    <source>
        <dbReference type="ARBA" id="ARBA00023242"/>
    </source>
</evidence>
<organism evidence="12 13">
    <name type="scientific">Suillus plorans</name>
    <dbReference type="NCBI Taxonomy" id="116603"/>
    <lineage>
        <taxon>Eukaryota</taxon>
        <taxon>Fungi</taxon>
        <taxon>Dikarya</taxon>
        <taxon>Basidiomycota</taxon>
        <taxon>Agaricomycotina</taxon>
        <taxon>Agaricomycetes</taxon>
        <taxon>Agaricomycetidae</taxon>
        <taxon>Boletales</taxon>
        <taxon>Suillineae</taxon>
        <taxon>Suillaceae</taxon>
        <taxon>Suillus</taxon>
    </lineage>
</organism>
<keyword evidence="2" id="KW-0540">Nuclease</keyword>
<dbReference type="SMART" id="SM00384">
    <property type="entry name" value="AT_hook"/>
    <property type="match status" value="2"/>
</dbReference>
<dbReference type="PANTHER" id="PTHR13620">
    <property type="entry name" value="3-5 EXONUCLEASE"/>
    <property type="match status" value="1"/>
</dbReference>
<accession>A0A9P7ACG8</accession>
<keyword evidence="3" id="KW-0479">Metal-binding</keyword>
<feature type="region of interest" description="Disordered" evidence="10">
    <location>
        <begin position="143"/>
        <end position="168"/>
    </location>
</feature>
<dbReference type="Gene3D" id="3.30.420.10">
    <property type="entry name" value="Ribonuclease H-like superfamily/Ribonuclease H"/>
    <property type="match status" value="1"/>
</dbReference>